<feature type="transmembrane region" description="Helical" evidence="1">
    <location>
        <begin position="6"/>
        <end position="25"/>
    </location>
</feature>
<dbReference type="Ensembl" id="ENSSFAT00005054048.1">
    <property type="protein sequence ID" value="ENSSFAP00005052387.1"/>
    <property type="gene ID" value="ENSSFAG00005025098.1"/>
</dbReference>
<keyword evidence="1" id="KW-0812">Transmembrane</keyword>
<evidence type="ECO:0000256" key="1">
    <source>
        <dbReference type="SAM" id="Phobius"/>
    </source>
</evidence>
<proteinExistence type="predicted"/>
<dbReference type="InParanoid" id="A0A672JGU6"/>
<dbReference type="Proteomes" id="UP000472267">
    <property type="component" value="Chromosome 5"/>
</dbReference>
<protein>
    <submittedName>
        <fullName evidence="2">Transmembrane protein 82</fullName>
    </submittedName>
</protein>
<dbReference type="InterPro" id="IPR031648">
    <property type="entry name" value="TMEM82"/>
</dbReference>
<keyword evidence="1" id="KW-0472">Membrane</keyword>
<keyword evidence="1" id="KW-1133">Transmembrane helix</keyword>
<evidence type="ECO:0000313" key="3">
    <source>
        <dbReference type="Proteomes" id="UP000472267"/>
    </source>
</evidence>
<reference evidence="2" key="1">
    <citation type="submission" date="2019-06" db="EMBL/GenBank/DDBJ databases">
        <authorList>
            <consortium name="Wellcome Sanger Institute Data Sharing"/>
        </authorList>
    </citation>
    <scope>NUCLEOTIDE SEQUENCE [LARGE SCALE GENOMIC DNA]</scope>
</reference>
<organism evidence="2 3">
    <name type="scientific">Salarias fasciatus</name>
    <name type="common">Jewelled blenny</name>
    <name type="synonym">Blennius fasciatus</name>
    <dbReference type="NCBI Taxonomy" id="181472"/>
    <lineage>
        <taxon>Eukaryota</taxon>
        <taxon>Metazoa</taxon>
        <taxon>Chordata</taxon>
        <taxon>Craniata</taxon>
        <taxon>Vertebrata</taxon>
        <taxon>Euteleostomi</taxon>
        <taxon>Actinopterygii</taxon>
        <taxon>Neopterygii</taxon>
        <taxon>Teleostei</taxon>
        <taxon>Neoteleostei</taxon>
        <taxon>Acanthomorphata</taxon>
        <taxon>Ovalentaria</taxon>
        <taxon>Blenniimorphae</taxon>
        <taxon>Blenniiformes</taxon>
        <taxon>Blennioidei</taxon>
        <taxon>Blenniidae</taxon>
        <taxon>Salariinae</taxon>
        <taxon>Salarias</taxon>
    </lineage>
</organism>
<reference evidence="2" key="2">
    <citation type="submission" date="2025-08" db="UniProtKB">
        <authorList>
            <consortium name="Ensembl"/>
        </authorList>
    </citation>
    <scope>IDENTIFICATION</scope>
</reference>
<sequence length="341" mass="37005">MYFDVHCGFFFVFKGVVGACGISVLRSLLRVYNLIQTCSDSQGETESKRRLSTAAGPQKGSWRATLHFWCLAVLLSLVGSRVSSLVVLEFSLRVVFACASEGLDGSSRGLDLLLIQSQFSLGCSLTCTLAFLHQGAPHSSLGLLLAAALSRALAGLCHGLWSHAVRLYPLHSTERYCGKCITLQTSGHGILGSLQRAVILAFAVAAVAATSTVYEHFLSQKDAVKFWTPLTLCYSMLVFYIQGEEDQHRQPGAEALLHTVVVRLGGLLVLMLTLGSWSDVLHVLVAFVGEGVCMLPSQDLLQAALKVPPTADEQTLPQISQPQMSINVFLRKVFIYCLPCQ</sequence>
<dbReference type="Pfam" id="PF15816">
    <property type="entry name" value="TMEM82"/>
    <property type="match status" value="1"/>
</dbReference>
<keyword evidence="3" id="KW-1185">Reference proteome</keyword>
<dbReference type="FunCoup" id="A0A672JGU6">
    <property type="interactions" value="1332"/>
</dbReference>
<gene>
    <name evidence="2" type="primary">LOC115388090</name>
</gene>
<dbReference type="PANTHER" id="PTHR35257">
    <property type="entry name" value="TRANSMEMBRANE PROTEIN 82"/>
    <property type="match status" value="1"/>
</dbReference>
<dbReference type="PANTHER" id="PTHR35257:SF1">
    <property type="entry name" value="TRANSMEMBRANE PROTEIN 82"/>
    <property type="match status" value="1"/>
</dbReference>
<dbReference type="AlphaFoldDB" id="A0A672JGU6"/>
<accession>A0A672JGU6</accession>
<evidence type="ECO:0000313" key="2">
    <source>
        <dbReference type="Ensembl" id="ENSSFAP00005052387.1"/>
    </source>
</evidence>
<reference evidence="2" key="3">
    <citation type="submission" date="2025-09" db="UniProtKB">
        <authorList>
            <consortium name="Ensembl"/>
        </authorList>
    </citation>
    <scope>IDENTIFICATION</scope>
</reference>
<name>A0A672JGU6_SALFA</name>